<evidence type="ECO:0000313" key="3">
    <source>
        <dbReference type="Proteomes" id="UP000030711"/>
    </source>
</evidence>
<sequence length="86" mass="9669">MGRSNSDATTAFISPIKTSEIPWFNTLKHPHSLPAPLSFSYCDWKPRRSITGIFVPSLSPIFFSFPFRELLSLSLSPMFIAVRAHA</sequence>
<organism evidence="2">
    <name type="scientific">Eucalyptus grandis</name>
    <name type="common">Flooded gum</name>
    <dbReference type="NCBI Taxonomy" id="71139"/>
    <lineage>
        <taxon>Eukaryota</taxon>
        <taxon>Viridiplantae</taxon>
        <taxon>Streptophyta</taxon>
        <taxon>Embryophyta</taxon>
        <taxon>Tracheophyta</taxon>
        <taxon>Spermatophyta</taxon>
        <taxon>Magnoliopsida</taxon>
        <taxon>eudicotyledons</taxon>
        <taxon>Gunneridae</taxon>
        <taxon>Pentapetalae</taxon>
        <taxon>rosids</taxon>
        <taxon>malvids</taxon>
        <taxon>Myrtales</taxon>
        <taxon>Myrtaceae</taxon>
        <taxon>Myrtoideae</taxon>
        <taxon>Eucalypteae</taxon>
        <taxon>Eucalyptus</taxon>
    </lineage>
</organism>
<dbReference type="Proteomes" id="UP000030711">
    <property type="component" value="Unassembled WGS sequence"/>
</dbReference>
<name>A0A058ZQN6_EUCGR</name>
<evidence type="ECO:0000313" key="1">
    <source>
        <dbReference type="EMBL" id="KAK2631741.1"/>
    </source>
</evidence>
<protein>
    <submittedName>
        <fullName evidence="2">Uncharacterized protein</fullName>
    </submittedName>
</protein>
<keyword evidence="3" id="KW-1185">Reference proteome</keyword>
<gene>
    <name evidence="2" type="ORF">EUGRSUZ_L02498</name>
</gene>
<reference evidence="1" key="4">
    <citation type="submission" date="2023-07" db="EMBL/GenBank/DDBJ databases">
        <authorList>
            <person name="Myburg A.A."/>
            <person name="Grattapaglia D."/>
            <person name="Tuskan G.A."/>
            <person name="Hellsten U."/>
            <person name="Hayes R.D."/>
            <person name="Grimwood J."/>
            <person name="Jenkins J."/>
            <person name="Lindquist E."/>
            <person name="Tice H."/>
            <person name="Bauer D."/>
            <person name="Goodstein D.M."/>
            <person name="Dubchak I."/>
            <person name="Poliakov A."/>
            <person name="Mizrachi E."/>
            <person name="Kullan A.R."/>
            <person name="Hussey S.G."/>
            <person name="Pinard D."/>
            <person name="Van D.M."/>
            <person name="Singh P."/>
            <person name="Van J.I."/>
            <person name="Silva-Junior O.B."/>
            <person name="Togawa R.C."/>
            <person name="Pappas M.R."/>
            <person name="Faria D.A."/>
            <person name="Sansaloni C.P."/>
            <person name="Petroli C.D."/>
            <person name="Yang X."/>
            <person name="Ranjan P."/>
            <person name="Tschaplinski T.J."/>
            <person name="Ye C.Y."/>
            <person name="Li T."/>
            <person name="Sterck L."/>
            <person name="Vanneste K."/>
            <person name="Murat F."/>
            <person name="Soler M."/>
            <person name="Clemente H.S."/>
            <person name="Saidi N."/>
            <person name="Cassan-Wang H."/>
            <person name="Dunand C."/>
            <person name="Hefer C.A."/>
            <person name="Bornberg-Bauer E."/>
            <person name="Kersting A.R."/>
            <person name="Vining K."/>
            <person name="Amarasinghe V."/>
            <person name="Ranik M."/>
            <person name="Naithani S."/>
            <person name="Elser J."/>
            <person name="Boyd A.E."/>
            <person name="Liston A."/>
            <person name="Spatafora J.W."/>
            <person name="Dharmwardhana P."/>
            <person name="Raja R."/>
            <person name="Sullivan C."/>
            <person name="Romanel E."/>
            <person name="Alves-Ferreira M."/>
            <person name="Kulheim C."/>
            <person name="Foley W."/>
            <person name="Carocha V."/>
            <person name="Paiva J."/>
            <person name="Kudrna D."/>
            <person name="Brommonschenkel S.H."/>
            <person name="Pasquali G."/>
            <person name="Byrne M."/>
            <person name="Rigault P."/>
            <person name="Tibbits J."/>
            <person name="Spokevicius A."/>
            <person name="Jones R.C."/>
            <person name="Steane D.A."/>
            <person name="Vaillancourt R.E."/>
            <person name="Potts B.M."/>
            <person name="Joubert F."/>
            <person name="Barry K."/>
            <person name="Pappas G.J."/>
            <person name="Strauss S.H."/>
            <person name="Jaiswal P."/>
            <person name="Grima-Pettenati J."/>
            <person name="Salse J."/>
            <person name="Van D.P."/>
            <person name="Rokhsar D.S."/>
            <person name="Schmutz J."/>
        </authorList>
    </citation>
    <scope>NUCLEOTIDE SEQUENCE</scope>
    <source>
        <tissue evidence="1">Leaf extractions</tissue>
    </source>
</reference>
<reference evidence="2" key="1">
    <citation type="submission" date="2013-07" db="EMBL/GenBank/DDBJ databases">
        <title>The genome of Eucalyptus grandis.</title>
        <authorList>
            <person name="Schmutz J."/>
            <person name="Hayes R."/>
            <person name="Myburg A."/>
            <person name="Tuskan G."/>
            <person name="Grattapaglia D."/>
            <person name="Rokhsar D.S."/>
        </authorList>
    </citation>
    <scope>NUCLEOTIDE SEQUENCE</scope>
    <source>
        <tissue evidence="2">Leaf extractions</tissue>
    </source>
</reference>
<dbReference type="InParanoid" id="A0A058ZQN6"/>
<dbReference type="EMBL" id="KK199719">
    <property type="protein sequence ID" value="KCW44093.1"/>
    <property type="molecule type" value="Genomic_DNA"/>
</dbReference>
<reference evidence="1" key="3">
    <citation type="submission" date="2023-04" db="EMBL/GenBank/DDBJ databases">
        <title>WGS assembly of Eucalyptus grandis.</title>
        <authorList>
            <person name="Myburg A."/>
            <person name="Grattapaglia D."/>
            <person name="Tuskan G."/>
            <person name="Hellsten U."/>
            <person name="Hayes R."/>
            <person name="Grimwood J."/>
            <person name="Jenkins J."/>
            <person name="Lindquist E."/>
            <person name="Tice H."/>
            <person name="Bauer D."/>
            <person name="Goodstein D."/>
            <person name="Dubchak I."/>
            <person name="Poliakov A."/>
            <person name="Mizrachi E."/>
            <person name="Kullan A."/>
            <person name="Hussey S."/>
            <person name="Pinard D."/>
            <person name="Van D."/>
            <person name="Singh P."/>
            <person name="Van J."/>
            <person name="Silva-Junior O."/>
            <person name="Togawa R."/>
            <person name="Pappas M."/>
            <person name="Faria D."/>
            <person name="Sansaloni C."/>
            <person name="Petroli C."/>
            <person name="Yang X."/>
            <person name="Ranjan P."/>
            <person name="Tschaplinski T."/>
            <person name="Ye C."/>
            <person name="Li T."/>
            <person name="Sterck L."/>
            <person name="Vanneste K."/>
            <person name="Murat F."/>
            <person name="Soler M."/>
            <person name="Clemente H."/>
            <person name="Saidi N."/>
            <person name="Cassan-Wang H."/>
            <person name="Dunand C."/>
            <person name="Hefer C."/>
            <person name="Bornberg-Bauer E."/>
            <person name="Kersting A."/>
            <person name="Vining K."/>
            <person name="Amarasinghe V."/>
            <person name="Ranik M."/>
            <person name="Naithani S."/>
            <person name="Elser J."/>
            <person name="Boyd A."/>
            <person name="Liston A."/>
            <person name="Spatafora J."/>
            <person name="Dharmwardhana P."/>
            <person name="Raja R."/>
            <person name="Sullivan C."/>
            <person name="Romanel E."/>
            <person name="Alves-Ferreira M."/>
            <person name="Kulheim C."/>
            <person name="Foley W."/>
            <person name="Carocha V."/>
            <person name="Paiva J."/>
            <person name="Kudrna D."/>
            <person name="Brommonschenkel S."/>
            <person name="Pasquali G."/>
            <person name="Byrne M."/>
            <person name="Rigault P."/>
            <person name="Tibbits J."/>
            <person name="Spokevicius A."/>
            <person name="Jones R."/>
            <person name="Steane D."/>
            <person name="Vaillancourt R."/>
            <person name="Potts B."/>
            <person name="Joubert F."/>
            <person name="Barry K."/>
            <person name="Pappas G."/>
            <person name="Strauss S."/>
            <person name="Jaiswal P."/>
            <person name="Grima-Pettenati J."/>
            <person name="Salse J."/>
            <person name="Van D."/>
            <person name="Rokhsar D."/>
            <person name="Schmutz J."/>
        </authorList>
    </citation>
    <scope>NUCLEOTIDE SEQUENCE</scope>
    <source>
        <tissue evidence="1">Leaf extractions</tissue>
    </source>
</reference>
<dbReference type="EMBL" id="MU849200">
    <property type="protein sequence ID" value="KAK2631741.1"/>
    <property type="molecule type" value="Genomic_DNA"/>
</dbReference>
<dbReference type="AlphaFoldDB" id="A0A058ZQN6"/>
<dbReference type="Gramene" id="KCW44093">
    <property type="protein sequence ID" value="KCW44093"/>
    <property type="gene ID" value="EUGRSUZ_L02498"/>
</dbReference>
<evidence type="ECO:0000313" key="2">
    <source>
        <dbReference type="EMBL" id="KCW44093.1"/>
    </source>
</evidence>
<reference evidence="1" key="2">
    <citation type="journal article" date="2014" name="Nature">
        <title>The genome of Eucalyptus grandis.</title>
        <authorList>
            <person name="Myburg A.A."/>
            <person name="Grattapaglia D."/>
            <person name="Tuskan G.A."/>
            <person name="Hellsten U."/>
            <person name="Hayes R.D."/>
            <person name="Grimwood J."/>
            <person name="Jenkins J."/>
            <person name="Lindquist E."/>
            <person name="Tice H."/>
            <person name="Bauer D."/>
            <person name="Goodstein D.M."/>
            <person name="Dubchak I."/>
            <person name="Poliakov A."/>
            <person name="Mizrachi E."/>
            <person name="Kullan A.R."/>
            <person name="Hussey S.G."/>
            <person name="Pinard D."/>
            <person name="van der Merwe K."/>
            <person name="Singh P."/>
            <person name="van Jaarsveld I."/>
            <person name="Silva-Junior O.B."/>
            <person name="Togawa R.C."/>
            <person name="Pappas M.R."/>
            <person name="Faria D.A."/>
            <person name="Sansaloni C.P."/>
            <person name="Petroli C.D."/>
            <person name="Yang X."/>
            <person name="Ranjan P."/>
            <person name="Tschaplinski T.J."/>
            <person name="Ye C.Y."/>
            <person name="Li T."/>
            <person name="Sterck L."/>
            <person name="Vanneste K."/>
            <person name="Murat F."/>
            <person name="Soler M."/>
            <person name="Clemente H.S."/>
            <person name="Saidi N."/>
            <person name="Cassan-Wang H."/>
            <person name="Dunand C."/>
            <person name="Hefer C.A."/>
            <person name="Bornberg-Bauer E."/>
            <person name="Kersting A.R."/>
            <person name="Vining K."/>
            <person name="Amarasinghe V."/>
            <person name="Ranik M."/>
            <person name="Naithani S."/>
            <person name="Elser J."/>
            <person name="Boyd A.E."/>
            <person name="Liston A."/>
            <person name="Spatafora J.W."/>
            <person name="Dharmwardhana P."/>
            <person name="Raja R."/>
            <person name="Sullivan C."/>
            <person name="Romanel E."/>
            <person name="Alves-Ferreira M."/>
            <person name="Kulheim C."/>
            <person name="Foley W."/>
            <person name="Carocha V."/>
            <person name="Paiva J."/>
            <person name="Kudrna D."/>
            <person name="Brommonschenkel S.H."/>
            <person name="Pasquali G."/>
            <person name="Byrne M."/>
            <person name="Rigault P."/>
            <person name="Tibbits J."/>
            <person name="Spokevicius A."/>
            <person name="Jones R.C."/>
            <person name="Steane D.A."/>
            <person name="Vaillancourt R.E."/>
            <person name="Potts B.M."/>
            <person name="Joubert F."/>
            <person name="Barry K."/>
            <person name="Pappas G.J."/>
            <person name="Strauss S.H."/>
            <person name="Jaiswal P."/>
            <person name="Grima-Pettenati J."/>
            <person name="Salse J."/>
            <person name="Van de Peer Y."/>
            <person name="Rokhsar D.S."/>
            <person name="Schmutz J."/>
        </authorList>
    </citation>
    <scope>NUCLEOTIDE SEQUENCE</scope>
    <source>
        <tissue evidence="1">Leaf extractions</tissue>
    </source>
</reference>
<proteinExistence type="predicted"/>
<accession>A0A058ZQN6</accession>